<evidence type="ECO:0000259" key="1">
    <source>
        <dbReference type="PROSITE" id="PS50104"/>
    </source>
</evidence>
<protein>
    <submittedName>
        <fullName evidence="2">Toll/interleukin-1 receptor domain-containing protein</fullName>
    </submittedName>
</protein>
<dbReference type="Pfam" id="PF13676">
    <property type="entry name" value="TIR_2"/>
    <property type="match status" value="1"/>
</dbReference>
<name>A0A934UE11_9STRE</name>
<dbReference type="InterPro" id="IPR011990">
    <property type="entry name" value="TPR-like_helical_dom_sf"/>
</dbReference>
<dbReference type="Gene3D" id="1.25.40.10">
    <property type="entry name" value="Tetratricopeptide repeat domain"/>
    <property type="match status" value="1"/>
</dbReference>
<dbReference type="Proteomes" id="UP000644875">
    <property type="component" value="Unassembled WGS sequence"/>
</dbReference>
<evidence type="ECO:0000313" key="2">
    <source>
        <dbReference type="EMBL" id="MBJ8350238.1"/>
    </source>
</evidence>
<dbReference type="EMBL" id="JAENBP010000008">
    <property type="protein sequence ID" value="MBJ8350238.1"/>
    <property type="molecule type" value="Genomic_DNA"/>
</dbReference>
<dbReference type="SUPFAM" id="SSF52540">
    <property type="entry name" value="P-loop containing nucleoside triphosphate hydrolases"/>
    <property type="match status" value="1"/>
</dbReference>
<dbReference type="Gene3D" id="3.40.50.10140">
    <property type="entry name" value="Toll/interleukin-1 receptor homology (TIR) domain"/>
    <property type="match status" value="1"/>
</dbReference>
<dbReference type="GO" id="GO:0007165">
    <property type="term" value="P:signal transduction"/>
    <property type="evidence" value="ECO:0007669"/>
    <property type="project" value="InterPro"/>
</dbReference>
<dbReference type="InterPro" id="IPR027417">
    <property type="entry name" value="P-loop_NTPase"/>
</dbReference>
<dbReference type="SUPFAM" id="SSF48452">
    <property type="entry name" value="TPR-like"/>
    <property type="match status" value="1"/>
</dbReference>
<dbReference type="PROSITE" id="PS50104">
    <property type="entry name" value="TIR"/>
    <property type="match status" value="1"/>
</dbReference>
<dbReference type="AlphaFoldDB" id="A0A934UE11"/>
<sequence length="849" mass="100069">MTKVFLSHSSKNKELVNTIYSKLKSIVGVESVIMDSFNFEEGRNTKEEIIYNLSKSDLFVIFLSEEALKSQWVKEELSIAGKKILENNRYQICPIIIDEKIKYDNEMIPNWLKENYNIQLVKSNKKIVNIITERMTEINRMKHSNIKNRQDLFVGRNAFLKQIEQRLDDFNQPKPIALIASGLEGVGRRTLLKRSLVKSDIVKSSYPFSEIVTERNDSIEDFILKIYDLGFFDDETKFFELSKLNNLSIDNKQIILIDLISSLQDKKVFIVVNDHGCIINHRGELAEWFKNALLSEKVRNQLLMLVSSKFRYFNRESMDMSEIYALNIPELEIKERQGLLYRYSEKVFEQELEKDKLNFISDLLTGLPEQIFYAIDKLKNIGWLRFYRNTESIVNFNNQKAEILLSDLREDDEKMKFLALLCQFDSIGEDYILKIVSNGGEETEKYQGMIESFLLQGICEPVGTLQEYIRVNDSIKDFIIRSDYKYDENHKKLLLEYVKQFIKSLDENEDYNIPELLFSLKHSLLNNIEINDKYIFPSIYLKTMNDLYYSGKYQEVINFADKALERKSNYDDKMIFEIRYLLCSALAKQSSLLSKQKNVVANQSKDRFRREVQFINGPDHDFLFGFFYRQIGQYDKALTRLDRSLIERKNFSKAKREKVQVLIAMQDYNSALELAKSNYENFKNNPYHIQAYFTCLIKSDTPNKNDILKQLINTMKIINNKVSDEMALRLEAQYNAFIEGDYLSAIENIDRAILANPDIQYARFLKFDIVERFNKIDEMKEILDYFSDPELQSKHHNNYVCMKSIVISHEKGAREAKRFFHENIKNYTEEAKERFIGRLERINTNENLK</sequence>
<dbReference type="InterPro" id="IPR000157">
    <property type="entry name" value="TIR_dom"/>
</dbReference>
<dbReference type="InterPro" id="IPR035897">
    <property type="entry name" value="Toll_tir_struct_dom_sf"/>
</dbReference>
<dbReference type="RefSeq" id="WP_199568154.1">
    <property type="nucleotide sequence ID" value="NZ_JAENBP010000008.1"/>
</dbReference>
<gene>
    <name evidence="2" type="ORF">JHK64_06285</name>
</gene>
<reference evidence="2 3" key="1">
    <citation type="journal article" date="2021" name="Int. J. Syst. Evol. Microbiol.">
        <title>Streptococcus vicugnae sp. nov., isolated from faeces of alpacas (Vicugna pacos) and cattle (Bos taurus), Streptococcus zalophi sp. nov., and Streptococcus pacificus sp. nov., isolated from respiratory tract of California sea lions (Zalophus californianus).</title>
        <authorList>
            <person name="Volokhov D.V."/>
            <person name="Zagorodnyaya T.A."/>
            <person name="Shen Z."/>
            <person name="Blom J."/>
            <person name="Furtak V.A."/>
            <person name="Eisenberg T."/>
            <person name="Fan P."/>
            <person name="Jeong K.C."/>
            <person name="Gao Y."/>
            <person name="Zhang S."/>
            <person name="Amselle M."/>
        </authorList>
    </citation>
    <scope>NUCLEOTIDE SEQUENCE [LARGE SCALE GENOMIC DNA]</scope>
    <source>
        <strain evidence="3">CSL7508-lung</strain>
    </source>
</reference>
<dbReference type="SUPFAM" id="SSF52200">
    <property type="entry name" value="Toll/Interleukin receptor TIR domain"/>
    <property type="match status" value="1"/>
</dbReference>
<comment type="caution">
    <text evidence="2">The sequence shown here is derived from an EMBL/GenBank/DDBJ whole genome shotgun (WGS) entry which is preliminary data.</text>
</comment>
<feature type="domain" description="TIR" evidence="1">
    <location>
        <begin position="1"/>
        <end position="135"/>
    </location>
</feature>
<organism evidence="2 3">
    <name type="scientific">Streptococcus zalophi</name>
    <dbReference type="NCBI Taxonomy" id="640031"/>
    <lineage>
        <taxon>Bacteria</taxon>
        <taxon>Bacillati</taxon>
        <taxon>Bacillota</taxon>
        <taxon>Bacilli</taxon>
        <taxon>Lactobacillales</taxon>
        <taxon>Streptococcaceae</taxon>
        <taxon>Streptococcus</taxon>
    </lineage>
</organism>
<keyword evidence="3" id="KW-1185">Reference proteome</keyword>
<keyword evidence="2" id="KW-0675">Receptor</keyword>
<accession>A0A934UE11</accession>
<evidence type="ECO:0000313" key="3">
    <source>
        <dbReference type="Proteomes" id="UP000644875"/>
    </source>
</evidence>
<proteinExistence type="predicted"/>